<dbReference type="SUPFAM" id="SSF53686">
    <property type="entry name" value="Tryptophan synthase beta subunit-like PLP-dependent enzymes"/>
    <property type="match status" value="1"/>
</dbReference>
<dbReference type="GO" id="GO:0004834">
    <property type="term" value="F:tryptophan synthase activity"/>
    <property type="evidence" value="ECO:0007669"/>
    <property type="project" value="InterPro"/>
</dbReference>
<gene>
    <name evidence="3" type="ORF">AT9943_LOCUS16807</name>
</gene>
<dbReference type="PANTHER" id="PTHR48077">
    <property type="entry name" value="TRYPTOPHAN SYNTHASE-RELATED"/>
    <property type="match status" value="1"/>
</dbReference>
<evidence type="ECO:0000256" key="2">
    <source>
        <dbReference type="ARBA" id="ARBA00022898"/>
    </source>
</evidence>
<accession>A0A7G2F7T1</accession>
<protein>
    <submittedName>
        <fullName evidence="3">(thale cress) hypothetical protein</fullName>
    </submittedName>
</protein>
<reference evidence="3 4" key="1">
    <citation type="submission" date="2020-09" db="EMBL/GenBank/DDBJ databases">
        <authorList>
            <person name="Ashkenazy H."/>
        </authorList>
    </citation>
    <scope>NUCLEOTIDE SEQUENCE [LARGE SCALE GENOMIC DNA]</scope>
    <source>
        <strain evidence="4">cv. Cdm-0</strain>
    </source>
</reference>
<comment type="cofactor">
    <cofactor evidence="1">
        <name>pyridoxal 5'-phosphate</name>
        <dbReference type="ChEBI" id="CHEBI:597326"/>
    </cofactor>
</comment>
<evidence type="ECO:0000313" key="3">
    <source>
        <dbReference type="EMBL" id="CAD5329204.1"/>
    </source>
</evidence>
<evidence type="ECO:0000256" key="1">
    <source>
        <dbReference type="ARBA" id="ARBA00001933"/>
    </source>
</evidence>
<evidence type="ECO:0000313" key="4">
    <source>
        <dbReference type="Proteomes" id="UP000516314"/>
    </source>
</evidence>
<dbReference type="EMBL" id="LR881469">
    <property type="protein sequence ID" value="CAD5329204.1"/>
    <property type="molecule type" value="Genomic_DNA"/>
</dbReference>
<dbReference type="Gene3D" id="3.40.50.1100">
    <property type="match status" value="1"/>
</dbReference>
<dbReference type="AlphaFoldDB" id="A0A7G2F7T1"/>
<dbReference type="Proteomes" id="UP000516314">
    <property type="component" value="Chromosome 4"/>
</dbReference>
<name>A0A7G2F7T1_ARATH</name>
<keyword evidence="2" id="KW-0663">Pyridoxal phosphate</keyword>
<dbReference type="PANTHER" id="PTHR48077:SF3">
    <property type="entry name" value="TRYPTOPHAN SYNTHASE"/>
    <property type="match status" value="1"/>
</dbReference>
<sequence>MAASSGTAMRETTALKLSIKVRSGSFGPWAIVQRICSNSERNWSPDELSGTLLGSYFSAPGFPRSEIALDIHVQRHSDRSALCYLLGAWRLRILPNVELLVDLEGDVGVLHGAMSYLLQDDDGQIIEPHSISAGLDYPGVGPEHSFLKDVGRAEYFSVTDEEALEAFKRVSRLEGIIPALETSHALAHLENLLVILAYGREFKSLDQRVKRDDESSEILREPKLVEEERRRESAEQQQHPTGRINELNETLFLFIIDILLFLQFV</sequence>
<dbReference type="InterPro" id="IPR023026">
    <property type="entry name" value="Trp_synth_beta/beta-like"/>
</dbReference>
<organism evidence="3 4">
    <name type="scientific">Arabidopsis thaliana</name>
    <name type="common">Mouse-ear cress</name>
    <dbReference type="NCBI Taxonomy" id="3702"/>
    <lineage>
        <taxon>Eukaryota</taxon>
        <taxon>Viridiplantae</taxon>
        <taxon>Streptophyta</taxon>
        <taxon>Embryophyta</taxon>
        <taxon>Tracheophyta</taxon>
        <taxon>Spermatophyta</taxon>
        <taxon>Magnoliopsida</taxon>
        <taxon>eudicotyledons</taxon>
        <taxon>Gunneridae</taxon>
        <taxon>Pentapetalae</taxon>
        <taxon>rosids</taxon>
        <taxon>malvids</taxon>
        <taxon>Brassicales</taxon>
        <taxon>Brassicaceae</taxon>
        <taxon>Camelineae</taxon>
        <taxon>Arabidopsis</taxon>
    </lineage>
</organism>
<proteinExistence type="predicted"/>
<dbReference type="InterPro" id="IPR036052">
    <property type="entry name" value="TrpB-like_PALP_sf"/>
</dbReference>